<name>G4ZQH5_PHYSP</name>
<keyword evidence="2" id="KW-1185">Reference proteome</keyword>
<dbReference type="Proteomes" id="UP000002640">
    <property type="component" value="Unassembled WGS sequence"/>
</dbReference>
<dbReference type="InParanoid" id="G4ZQH5"/>
<proteinExistence type="predicted"/>
<dbReference type="EMBL" id="JH159155">
    <property type="protein sequence ID" value="EGZ15503.1"/>
    <property type="molecule type" value="Genomic_DNA"/>
</dbReference>
<organism evidence="1 2">
    <name type="scientific">Phytophthora sojae (strain P6497)</name>
    <name type="common">Soybean stem and root rot agent</name>
    <name type="synonym">Phytophthora megasperma f. sp. glycines</name>
    <dbReference type="NCBI Taxonomy" id="1094619"/>
    <lineage>
        <taxon>Eukaryota</taxon>
        <taxon>Sar</taxon>
        <taxon>Stramenopiles</taxon>
        <taxon>Oomycota</taxon>
        <taxon>Peronosporomycetes</taxon>
        <taxon>Peronosporales</taxon>
        <taxon>Peronosporaceae</taxon>
        <taxon>Phytophthora</taxon>
    </lineage>
</organism>
<dbReference type="AlphaFoldDB" id="G4ZQH5"/>
<sequence length="116" mass="12586">MFPEVAACSSVKAVQVLYENGDISPDLVEAAFQNAAQEISSDVLEFLYKTGCVGAESVRCAVLDAADRGDVYVVDCMINFGCVSRELLENAQSKYTSIRTRRTLLRACKSLPPTQG</sequence>
<dbReference type="RefSeq" id="XP_009529252.1">
    <property type="nucleotide sequence ID" value="XM_009530957.1"/>
</dbReference>
<protein>
    <submittedName>
        <fullName evidence="1">Uncharacterized protein</fullName>
    </submittedName>
</protein>
<dbReference type="SMR" id="G4ZQH5"/>
<dbReference type="KEGG" id="psoj:PHYSODRAFT_302007"/>
<gene>
    <name evidence="1" type="ORF">PHYSODRAFT_302007</name>
</gene>
<evidence type="ECO:0000313" key="2">
    <source>
        <dbReference type="Proteomes" id="UP000002640"/>
    </source>
</evidence>
<evidence type="ECO:0000313" key="1">
    <source>
        <dbReference type="EMBL" id="EGZ15503.1"/>
    </source>
</evidence>
<reference evidence="1 2" key="1">
    <citation type="journal article" date="2006" name="Science">
        <title>Phytophthora genome sequences uncover evolutionary origins and mechanisms of pathogenesis.</title>
        <authorList>
            <person name="Tyler B.M."/>
            <person name="Tripathy S."/>
            <person name="Zhang X."/>
            <person name="Dehal P."/>
            <person name="Jiang R.H."/>
            <person name="Aerts A."/>
            <person name="Arredondo F.D."/>
            <person name="Baxter L."/>
            <person name="Bensasson D."/>
            <person name="Beynon J.L."/>
            <person name="Chapman J."/>
            <person name="Damasceno C.M."/>
            <person name="Dorrance A.E."/>
            <person name="Dou D."/>
            <person name="Dickerman A.W."/>
            <person name="Dubchak I.L."/>
            <person name="Garbelotto M."/>
            <person name="Gijzen M."/>
            <person name="Gordon S.G."/>
            <person name="Govers F."/>
            <person name="Grunwald N.J."/>
            <person name="Huang W."/>
            <person name="Ivors K.L."/>
            <person name="Jones R.W."/>
            <person name="Kamoun S."/>
            <person name="Krampis K."/>
            <person name="Lamour K.H."/>
            <person name="Lee M.K."/>
            <person name="McDonald W.H."/>
            <person name="Medina M."/>
            <person name="Meijer H.J."/>
            <person name="Nordberg E.K."/>
            <person name="Maclean D.J."/>
            <person name="Ospina-Giraldo M.D."/>
            <person name="Morris P.F."/>
            <person name="Phuntumart V."/>
            <person name="Putnam N.H."/>
            <person name="Rash S."/>
            <person name="Rose J.K."/>
            <person name="Sakihama Y."/>
            <person name="Salamov A.A."/>
            <person name="Savidor A."/>
            <person name="Scheuring C.F."/>
            <person name="Smith B.M."/>
            <person name="Sobral B.W."/>
            <person name="Terry A."/>
            <person name="Torto-Alalibo T.A."/>
            <person name="Win J."/>
            <person name="Xu Z."/>
            <person name="Zhang H."/>
            <person name="Grigoriev I.V."/>
            <person name="Rokhsar D.S."/>
            <person name="Boore J.L."/>
        </authorList>
    </citation>
    <scope>NUCLEOTIDE SEQUENCE [LARGE SCALE GENOMIC DNA]</scope>
    <source>
        <strain evidence="1 2">P6497</strain>
    </source>
</reference>
<accession>G4ZQH5</accession>
<dbReference type="GeneID" id="20642102"/>